<evidence type="ECO:0000313" key="2">
    <source>
        <dbReference type="EMBL" id="MCI15463.1"/>
    </source>
</evidence>
<sequence length="214" mass="22937">MDVARLMVRTKGVRVVDEVLDTIINGDLFQVRLVEDPFGPMRSIASPAATVFNETAEDDSDGESEEIPTMGDDGAMIRQESNEHSLALNAVTLHAESKEENSNGFACNDEQRENELALIVVNSNPIDVGREFSVDSQGDQSIDSASSNDQRIELTHTDYGPLSVGPYKGGDGTLAQQPCVHVVVGGAISRRANKSVDGPKSKTGLHQTKSGVIN</sequence>
<feature type="non-terminal residue" evidence="2">
    <location>
        <position position="214"/>
    </location>
</feature>
<protein>
    <recommendedName>
        <fullName evidence="4">DUF4283 domain protein</fullName>
    </recommendedName>
</protein>
<accession>A0A392PTP7</accession>
<dbReference type="EMBL" id="LXQA010096598">
    <property type="protein sequence ID" value="MCI15463.1"/>
    <property type="molecule type" value="Genomic_DNA"/>
</dbReference>
<reference evidence="2 3" key="1">
    <citation type="journal article" date="2018" name="Front. Plant Sci.">
        <title>Red Clover (Trifolium pratense) and Zigzag Clover (T. medium) - A Picture of Genomic Similarities and Differences.</title>
        <authorList>
            <person name="Dluhosova J."/>
            <person name="Istvanek J."/>
            <person name="Nedelnik J."/>
            <person name="Repkova J."/>
        </authorList>
    </citation>
    <scope>NUCLEOTIDE SEQUENCE [LARGE SCALE GENOMIC DNA]</scope>
    <source>
        <strain evidence="3">cv. 10/8</strain>
        <tissue evidence="2">Leaf</tissue>
    </source>
</reference>
<feature type="region of interest" description="Disordered" evidence="1">
    <location>
        <begin position="190"/>
        <end position="214"/>
    </location>
</feature>
<feature type="compositionally biased region" description="Polar residues" evidence="1">
    <location>
        <begin position="204"/>
        <end position="214"/>
    </location>
</feature>
<comment type="caution">
    <text evidence="2">The sequence shown here is derived from an EMBL/GenBank/DDBJ whole genome shotgun (WGS) entry which is preliminary data.</text>
</comment>
<dbReference type="Proteomes" id="UP000265520">
    <property type="component" value="Unassembled WGS sequence"/>
</dbReference>
<evidence type="ECO:0000256" key="1">
    <source>
        <dbReference type="SAM" id="MobiDB-lite"/>
    </source>
</evidence>
<evidence type="ECO:0008006" key="4">
    <source>
        <dbReference type="Google" id="ProtNLM"/>
    </source>
</evidence>
<proteinExistence type="predicted"/>
<name>A0A392PTP7_9FABA</name>
<keyword evidence="3" id="KW-1185">Reference proteome</keyword>
<dbReference type="AlphaFoldDB" id="A0A392PTP7"/>
<evidence type="ECO:0000313" key="3">
    <source>
        <dbReference type="Proteomes" id="UP000265520"/>
    </source>
</evidence>
<organism evidence="2 3">
    <name type="scientific">Trifolium medium</name>
    <dbReference type="NCBI Taxonomy" id="97028"/>
    <lineage>
        <taxon>Eukaryota</taxon>
        <taxon>Viridiplantae</taxon>
        <taxon>Streptophyta</taxon>
        <taxon>Embryophyta</taxon>
        <taxon>Tracheophyta</taxon>
        <taxon>Spermatophyta</taxon>
        <taxon>Magnoliopsida</taxon>
        <taxon>eudicotyledons</taxon>
        <taxon>Gunneridae</taxon>
        <taxon>Pentapetalae</taxon>
        <taxon>rosids</taxon>
        <taxon>fabids</taxon>
        <taxon>Fabales</taxon>
        <taxon>Fabaceae</taxon>
        <taxon>Papilionoideae</taxon>
        <taxon>50 kb inversion clade</taxon>
        <taxon>NPAAA clade</taxon>
        <taxon>Hologalegina</taxon>
        <taxon>IRL clade</taxon>
        <taxon>Trifolieae</taxon>
        <taxon>Trifolium</taxon>
    </lineage>
</organism>